<accession>A0A6J8FIG7</accession>
<dbReference type="AlphaFoldDB" id="A0A6J8FIG7"/>
<dbReference type="InterPro" id="IPR027417">
    <property type="entry name" value="P-loop_NTPase"/>
</dbReference>
<dbReference type="PANTHER" id="PTHR46487">
    <property type="entry name" value="DNA REPAIR PROTEIN XRCC3"/>
    <property type="match status" value="1"/>
</dbReference>
<dbReference type="InterPro" id="IPR014774">
    <property type="entry name" value="KaiC-like_dom"/>
</dbReference>
<dbReference type="Proteomes" id="UP000601710">
    <property type="component" value="Chromosome 29"/>
</dbReference>
<dbReference type="Pfam" id="PF06745">
    <property type="entry name" value="ATPase"/>
    <property type="match status" value="1"/>
</dbReference>
<dbReference type="VEuPathDB" id="TriTrypDB:LDHU3_29.0630"/>
<dbReference type="VEuPathDB" id="TriTrypDB:LdBPK_290460.1"/>
<dbReference type="GO" id="GO:0000722">
    <property type="term" value="P:telomere maintenance via recombination"/>
    <property type="evidence" value="ECO:0007669"/>
    <property type="project" value="TreeGrafter"/>
</dbReference>
<dbReference type="GO" id="GO:0000400">
    <property type="term" value="F:four-way junction DNA binding"/>
    <property type="evidence" value="ECO:0007669"/>
    <property type="project" value="TreeGrafter"/>
</dbReference>
<organism evidence="2 3">
    <name type="scientific">Leishmania donovani</name>
    <dbReference type="NCBI Taxonomy" id="5661"/>
    <lineage>
        <taxon>Eukaryota</taxon>
        <taxon>Discoba</taxon>
        <taxon>Euglenozoa</taxon>
        <taxon>Kinetoplastea</taxon>
        <taxon>Metakinetoplastina</taxon>
        <taxon>Trypanosomatida</taxon>
        <taxon>Trypanosomatidae</taxon>
        <taxon>Leishmaniinae</taxon>
        <taxon>Leishmania</taxon>
    </lineage>
</organism>
<proteinExistence type="predicted"/>
<dbReference type="GO" id="GO:0045003">
    <property type="term" value="P:double-strand break repair via synthesis-dependent strand annealing"/>
    <property type="evidence" value="ECO:0007669"/>
    <property type="project" value="TreeGrafter"/>
</dbReference>
<feature type="domain" description="KaiC-like" evidence="1">
    <location>
        <begin position="281"/>
        <end position="326"/>
    </location>
</feature>
<dbReference type="Gene3D" id="3.40.50.300">
    <property type="entry name" value="P-loop containing nucleotide triphosphate hydrolases"/>
    <property type="match status" value="1"/>
</dbReference>
<dbReference type="PANTHER" id="PTHR46487:SF1">
    <property type="entry name" value="DNA REPAIR PROTEIN XRCC3"/>
    <property type="match status" value="1"/>
</dbReference>
<evidence type="ECO:0000313" key="3">
    <source>
        <dbReference type="Proteomes" id="UP000601710"/>
    </source>
</evidence>
<dbReference type="EMBL" id="LR812649">
    <property type="protein sequence ID" value="CAC5431754.1"/>
    <property type="molecule type" value="Genomic_DNA"/>
</dbReference>
<sequence>MSATVPAAHAHEGTGGCAPCHVSTLHPCEGDGGEEEKGYSASSGADAAVEPLDPLRCFSAFDVLRGALATCTCAPALSRSTEKGAGSPSLLPGAPLPSAWRTEQTREALGTLVDLVAADVGISSARHGQDEAPKDVESARSRLSVDALLLHLTAEGPSLRAALRRRRRQLLPMPPRDDATTHSEPEACDEARAACEEDEALTVLIRCAASVALANRNLGSNARKDRKEVQTPASRVLQTCTALSLLRTSSLFHQPLRAGTEHTAASRSTIAAADASAYWCSTGCMGLDQALGGGGFRSGWVTEVYGEAGAGKTQLGLQCLLQQAATDVCHAAVALALASNADLTSLAHMATAAGMCGSSSPAVKCMEVFDRDAVEAARCAVVYLVSEDVPTSRLGSLAAAAVGRAVRAVRLHPLVNQLPSCAVKTVWGCVERTCTVPMVLSSLQIRHVTSVAEVLRLLEPLPHSRLAQASGITSLTNAIPNRAQRPRSSSLVEAVRVLAGSHGRALVVLDSVAAAVVAGQWDMQGVAQADATVTALSLRLRQAVMTHNWCIVVTNQVRAIPTTDRQRQCALAPIKRARSPTTFSAASASFSARTVVPALGFSWASAPHCRVLLRKSLSHGVRQLVLHHAPSHPPAQASYLITEHGIEDA</sequence>
<evidence type="ECO:0000313" key="2">
    <source>
        <dbReference type="EMBL" id="CAC5431754.1"/>
    </source>
</evidence>
<dbReference type="VEuPathDB" id="TriTrypDB:LdCL_290009400"/>
<dbReference type="SUPFAM" id="SSF52540">
    <property type="entry name" value="P-loop containing nucleoside triphosphate hydrolases"/>
    <property type="match status" value="1"/>
</dbReference>
<evidence type="ECO:0000259" key="1">
    <source>
        <dbReference type="Pfam" id="PF06745"/>
    </source>
</evidence>
<reference evidence="2" key="1">
    <citation type="submission" date="2020-06" db="EMBL/GenBank/DDBJ databases">
        <authorList>
            <person name="Camacho E."/>
            <person name="Gonzalez-de la Fuente S."/>
            <person name="Rastrojo A."/>
            <person name="Peiro-Pastor R."/>
            <person name="Solana JC."/>
            <person name="Tabera L."/>
            <person name="Gamarro F."/>
            <person name="Carrasco-Ramiro F."/>
            <person name="Requena JM."/>
            <person name="Aguado B."/>
        </authorList>
    </citation>
    <scope>NUCLEOTIDE SEQUENCE</scope>
</reference>
<dbReference type="GO" id="GO:0005657">
    <property type="term" value="C:replication fork"/>
    <property type="evidence" value="ECO:0007669"/>
    <property type="project" value="TreeGrafter"/>
</dbReference>
<dbReference type="GO" id="GO:0033065">
    <property type="term" value="C:Rad51C-XRCC3 complex"/>
    <property type="evidence" value="ECO:0007669"/>
    <property type="project" value="TreeGrafter"/>
</dbReference>
<gene>
    <name evidence="2" type="ORF">LDHU3_29.0630</name>
</gene>
<name>A0A6J8FIG7_LEIDO</name>
<dbReference type="GO" id="GO:0090656">
    <property type="term" value="P:t-circle formation"/>
    <property type="evidence" value="ECO:0007669"/>
    <property type="project" value="TreeGrafter"/>
</dbReference>
<dbReference type="GO" id="GO:0071140">
    <property type="term" value="P:resolution of mitotic recombination intermediates"/>
    <property type="evidence" value="ECO:0007669"/>
    <property type="project" value="TreeGrafter"/>
</dbReference>
<protein>
    <submittedName>
        <fullName evidence="2">Rad51/recA_bacterial_DNA_recombination_protein/Ka iC_putative/Pfam:PF08423/Pfam:PF00154/Pfam:PF06745</fullName>
    </submittedName>
</protein>